<dbReference type="SUPFAM" id="SSF48371">
    <property type="entry name" value="ARM repeat"/>
    <property type="match status" value="1"/>
</dbReference>
<accession>A0AAE0GVP9</accession>
<dbReference type="Proteomes" id="UP001190700">
    <property type="component" value="Unassembled WGS sequence"/>
</dbReference>
<dbReference type="AlphaFoldDB" id="A0AAE0GVP9"/>
<evidence type="ECO:0000256" key="1">
    <source>
        <dbReference type="PROSITE-ProRule" id="PRU00259"/>
    </source>
</evidence>
<gene>
    <name evidence="3" type="ORF">CYMTET_7077</name>
</gene>
<dbReference type="InterPro" id="IPR016024">
    <property type="entry name" value="ARM-type_fold"/>
</dbReference>
<reference evidence="3" key="2">
    <citation type="submission" date="2023-06" db="EMBL/GenBank/DDBJ databases">
        <title>Long-read-based genome assembly of the green algal bacterivore Cymbomonas tetramitiformis.</title>
        <authorList>
            <person name="Gyaltshen Y."/>
            <person name="Rozenberg A."/>
            <person name="Paasch A."/>
            <person name="Burns J.A."/>
            <person name="Warring S."/>
            <person name="Larson R."/>
            <person name="Maurer-Alcala X."/>
            <person name="Dacks J."/>
            <person name="Kim E."/>
        </authorList>
    </citation>
    <scope>NUCLEOTIDE SEQUENCE</scope>
    <source>
        <strain evidence="3">PLY_AMNH</strain>
    </source>
</reference>
<comment type="caution">
    <text evidence="3">The sequence shown here is derived from an EMBL/GenBank/DDBJ whole genome shotgun (WGS) entry which is preliminary data.</text>
</comment>
<evidence type="ECO:0000313" key="4">
    <source>
        <dbReference type="Proteomes" id="UP001190700"/>
    </source>
</evidence>
<feature type="region of interest" description="Disordered" evidence="2">
    <location>
        <begin position="276"/>
        <end position="391"/>
    </location>
</feature>
<protein>
    <submittedName>
        <fullName evidence="3">Uncharacterized protein</fullName>
    </submittedName>
</protein>
<sequence length="1190" mass="134439">ERRRMVEERSKYALESIMKCVMVKTTDSRPHDALRMICIKVLRVLIQHDLLFQDVIMGYEPGALLMRDSPGGDVIMGYEPGPLLMQLATDQKAIPSLRTAAGDLFMVMSSRSIEMEEKLGGSREEIAVSLISSAEEELQEYGVRTMLRLSLRLAQHGAIDHLVRISGERDADDVPVQLYTLQALSNMSTNPSNQVMICRRAIGMLLHITRSDRFPRQVRKLAAGCLSNISRHPANRDDFYRLELKIKESQAKNLPLGTLGRGAGVAGPLAEISCLPISSSSKDPKDGACKAKRRGGRGRRKKALPKKKLRSKATKDQHSEKTGPSQSVGLPSQVLGALPEEDEEEEEDGEDHGADDADVDEAPAPSHVLRASLSPSPLSFLPEDDEESPEQYLEKHSLRNRFLEFSDEVEGEKVKAHWRLLGGLPTDLAGHLREQQVTDTPALAHRPSGYAAQRGRGAELGGRAVWSGGRGDGMVTMWLGGCQNKHLWEGPQLETPDWVLRLAAPLEEEESLQGRGIVTSSAPGVLQSSFGAERRRALPPLQKNLRGPLASIWQLPISSGTLNLPPDPWNPQVQEARLHTARNEPRKRRPQLDVILQPPSARNVVHFNKTVDPKNRMRDHGVNKLNMFEHVEGCEMCRQMGMEHYTMPDGRVVHIYQARRELQDEVTIEDDPPPGPPLELKEIGKEELPQAADTFKRLTELSVDHVPKVHRPRPVPAPKPNSHTKHVTSDGFGISVCVLRASTQLRLCAGLDEAWRRHLKRIRIRQGRWTWVSGQSCVASENGWWVGKPGGMMQEAEIKMEEVVEEEVWDIGASIFAPRKKESDARDYLDNEKVYRKMLELDISRLMQKENFCRLVGAEMEELKAVLWTHLLTIYSVFYAYICQGTGESFSMGLNEYTTLLSDSNVPDPDSKYCKLKDCDSIFIQANFNPHKKKKEAKEAKYNADNVVLRFEFIELAIRIAVAKYGKEQRCTALSEALTILVEENFKLHIPSELQEDPNNFRRDRLYNIDVDRAFTRCVGKKMLNILFHTYKLADRGKGLCLERWLEFLADLDIYNTLFSATMREAKMVFLWARMMRVDELKDPKVYNACTFVEFLEALARMCDVISIPPKEALQPFGFETLSEYAHHVLSGGRILERRPSANLEEPKTQPLSTKLEMFLPYMLAILCEKWEVQTTVQLQRKLSKYAGLT</sequence>
<feature type="repeat" description="ARM" evidence="1">
    <location>
        <begin position="200"/>
        <end position="236"/>
    </location>
</feature>
<feature type="compositionally biased region" description="Acidic residues" evidence="2">
    <location>
        <begin position="339"/>
        <end position="350"/>
    </location>
</feature>
<dbReference type="PROSITE" id="PS50176">
    <property type="entry name" value="ARM_REPEAT"/>
    <property type="match status" value="1"/>
</dbReference>
<dbReference type="EMBL" id="LGRX02001879">
    <property type="protein sequence ID" value="KAK3285310.1"/>
    <property type="molecule type" value="Genomic_DNA"/>
</dbReference>
<feature type="compositionally biased region" description="Basic residues" evidence="2">
    <location>
        <begin position="290"/>
        <end position="312"/>
    </location>
</feature>
<organism evidence="3 4">
    <name type="scientific">Cymbomonas tetramitiformis</name>
    <dbReference type="NCBI Taxonomy" id="36881"/>
    <lineage>
        <taxon>Eukaryota</taxon>
        <taxon>Viridiplantae</taxon>
        <taxon>Chlorophyta</taxon>
        <taxon>Pyramimonadophyceae</taxon>
        <taxon>Pyramimonadales</taxon>
        <taxon>Pyramimonadaceae</taxon>
        <taxon>Cymbomonas</taxon>
    </lineage>
</organism>
<reference evidence="3 4" key="1">
    <citation type="journal article" date="2015" name="Genome Biol. Evol.">
        <title>Comparative Genomics of a Bacterivorous Green Alga Reveals Evolutionary Causalities and Consequences of Phago-Mixotrophic Mode of Nutrition.</title>
        <authorList>
            <person name="Burns J.A."/>
            <person name="Paasch A."/>
            <person name="Narechania A."/>
            <person name="Kim E."/>
        </authorList>
    </citation>
    <scope>NUCLEOTIDE SEQUENCE [LARGE SCALE GENOMIC DNA]</scope>
    <source>
        <strain evidence="3">PLY_AMNH</strain>
    </source>
</reference>
<keyword evidence="4" id="KW-1185">Reference proteome</keyword>
<dbReference type="EMBL" id="LGRX02001879">
    <property type="protein sequence ID" value="KAK3285309.1"/>
    <property type="molecule type" value="Genomic_DNA"/>
</dbReference>
<proteinExistence type="predicted"/>
<feature type="non-terminal residue" evidence="3">
    <location>
        <position position="1"/>
    </location>
</feature>
<feature type="compositionally biased region" description="Low complexity" evidence="2">
    <location>
        <begin position="372"/>
        <end position="381"/>
    </location>
</feature>
<evidence type="ECO:0000313" key="3">
    <source>
        <dbReference type="EMBL" id="KAK3285309.1"/>
    </source>
</evidence>
<dbReference type="InterPro" id="IPR011989">
    <property type="entry name" value="ARM-like"/>
</dbReference>
<name>A0AAE0GVP9_9CHLO</name>
<dbReference type="InterPro" id="IPR000225">
    <property type="entry name" value="Armadillo"/>
</dbReference>
<dbReference type="Gene3D" id="1.25.10.10">
    <property type="entry name" value="Leucine-rich Repeat Variant"/>
    <property type="match status" value="1"/>
</dbReference>
<evidence type="ECO:0000256" key="2">
    <source>
        <dbReference type="SAM" id="MobiDB-lite"/>
    </source>
</evidence>